<comment type="caution">
    <text evidence="1">The sequence shown here is derived from an EMBL/GenBank/DDBJ whole genome shotgun (WGS) entry which is preliminary data.</text>
</comment>
<dbReference type="Gene3D" id="2.40.128.20">
    <property type="match status" value="1"/>
</dbReference>
<name>A0A5C5SE16_9STRE</name>
<accession>A0A5C5SE16</accession>
<reference evidence="1 2" key="1">
    <citation type="submission" date="2019-08" db="EMBL/GenBank/DDBJ databases">
        <authorList>
            <person name="Lei W."/>
        </authorList>
    </citation>
    <scope>NUCLEOTIDE SEQUENCE [LARGE SCALE GENOMIC DNA]</scope>
    <source>
        <strain evidence="1 2">CCUG 66496</strain>
    </source>
</reference>
<dbReference type="InterPro" id="IPR012674">
    <property type="entry name" value="Calycin"/>
</dbReference>
<dbReference type="OrthoDB" id="2233368at2"/>
<dbReference type="AlphaFoldDB" id="A0A5C5SE16"/>
<sequence>MKVEIRNKILVDGQAELFHEVHAAQMRDKGDYTYLIYHNEEQEKVVLKFNAQELTMTRFASPQTVMRFQVDDLALARIPSPLGNQGLVTRTKQFVLGQNDLFLAYDLLPFAEAKEVFASYELTIKWFEK</sequence>
<dbReference type="Proteomes" id="UP000317430">
    <property type="component" value="Unassembled WGS sequence"/>
</dbReference>
<proteinExistence type="predicted"/>
<dbReference type="EMBL" id="VOHL01000001">
    <property type="protein sequence ID" value="TWS99054.1"/>
    <property type="molecule type" value="Genomic_DNA"/>
</dbReference>
<gene>
    <name evidence="1" type="ORF">FRX57_02295</name>
</gene>
<dbReference type="Pfam" id="PF09148">
    <property type="entry name" value="DUF1934"/>
    <property type="match status" value="1"/>
</dbReference>
<organism evidence="1 2">
    <name type="scientific">Streptococcus cuniculipharyngis</name>
    <dbReference type="NCBI Taxonomy" id="1562651"/>
    <lineage>
        <taxon>Bacteria</taxon>
        <taxon>Bacillati</taxon>
        <taxon>Bacillota</taxon>
        <taxon>Bacilli</taxon>
        <taxon>Lactobacillales</taxon>
        <taxon>Streptococcaceae</taxon>
        <taxon>Streptococcus</taxon>
    </lineage>
</organism>
<evidence type="ECO:0000313" key="2">
    <source>
        <dbReference type="Proteomes" id="UP000317430"/>
    </source>
</evidence>
<dbReference type="InterPro" id="IPR015231">
    <property type="entry name" value="DUF1934"/>
</dbReference>
<dbReference type="SUPFAM" id="SSF50814">
    <property type="entry name" value="Lipocalins"/>
    <property type="match status" value="1"/>
</dbReference>
<dbReference type="RefSeq" id="WP_146566226.1">
    <property type="nucleotide sequence ID" value="NZ_VOHL01000001.1"/>
</dbReference>
<keyword evidence="2" id="KW-1185">Reference proteome</keyword>
<evidence type="ECO:0000313" key="1">
    <source>
        <dbReference type="EMBL" id="TWS99054.1"/>
    </source>
</evidence>
<protein>
    <submittedName>
        <fullName evidence="1">DUF1934 domain-containing protein</fullName>
    </submittedName>
</protein>